<evidence type="ECO:0000313" key="3">
    <source>
        <dbReference type="Proteomes" id="UP000288102"/>
    </source>
</evidence>
<dbReference type="Proteomes" id="UP000288102">
    <property type="component" value="Unassembled WGS sequence"/>
</dbReference>
<protein>
    <recommendedName>
        <fullName evidence="4">SpoIID/LytB domain-containing protein</fullName>
    </recommendedName>
</protein>
<organism evidence="2 3">
    <name type="scientific">Flavobacterium cupreum</name>
    <dbReference type="NCBI Taxonomy" id="2133766"/>
    <lineage>
        <taxon>Bacteria</taxon>
        <taxon>Pseudomonadati</taxon>
        <taxon>Bacteroidota</taxon>
        <taxon>Flavobacteriia</taxon>
        <taxon>Flavobacteriales</taxon>
        <taxon>Flavobacteriaceae</taxon>
        <taxon>Flavobacterium</taxon>
    </lineage>
</organism>
<comment type="caution">
    <text evidence="2">The sequence shown here is derived from an EMBL/GenBank/DDBJ whole genome shotgun (WGS) entry which is preliminary data.</text>
</comment>
<dbReference type="RefSeq" id="WP_127336507.1">
    <property type="nucleotide sequence ID" value="NZ_QWDM01000001.1"/>
</dbReference>
<gene>
    <name evidence="2" type="ORF">D0817_00915</name>
</gene>
<feature type="signal peptide" evidence="1">
    <location>
        <begin position="1"/>
        <end position="25"/>
    </location>
</feature>
<dbReference type="AlphaFoldDB" id="A0A434ACV6"/>
<name>A0A434ACV6_9FLAO</name>
<keyword evidence="3" id="KW-1185">Reference proteome</keyword>
<accession>A0A434ACV6</accession>
<evidence type="ECO:0008006" key="4">
    <source>
        <dbReference type="Google" id="ProtNLM"/>
    </source>
</evidence>
<sequence>MVRLVNKLKPLLGIIIFCNSIFVVAQTTKKNDSIFMMNGEKKEGSILSIKDKTIKFVYTGETLEYELEKADINKIVFASGRTEIINYFGNSEPDTRQSRPSDRKGKIAVLPFELISNDPSLDVYLLGEQLQAETYLSIKKYTSGLEMQDPITTNNLLAKYKLPYANLKAISPKEMAELLAVEIVVYGTANIRNSGASTYHGGFVSQNVMETKKKDGKKEKTNAFGTEYSSNSTTTVTNFDTKIILNFFNDRGADIYAVSRNSFGSDVDAYLATINYLVKRCPFGSKAKR</sequence>
<evidence type="ECO:0000313" key="2">
    <source>
        <dbReference type="EMBL" id="RUT72212.1"/>
    </source>
</evidence>
<evidence type="ECO:0000256" key="1">
    <source>
        <dbReference type="SAM" id="SignalP"/>
    </source>
</evidence>
<proteinExistence type="predicted"/>
<feature type="chain" id="PRO_5019328015" description="SpoIID/LytB domain-containing protein" evidence="1">
    <location>
        <begin position="26"/>
        <end position="289"/>
    </location>
</feature>
<keyword evidence="1" id="KW-0732">Signal</keyword>
<dbReference type="OrthoDB" id="669636at2"/>
<reference evidence="3" key="1">
    <citation type="journal article" date="2019" name="Syst. Appl. Microbiol.">
        <title>Flavobacterium circumlabens sp. nov. and Flavobacterium cupreum sp. nov., two psychrotrophic species isolated from Antarctic environmental samples.</title>
        <authorList>
            <person name="Kralova S."/>
            <person name="Busse H.-J."/>
            <person name="Svec P."/>
            <person name="Maslanova I."/>
            <person name="Stankova E."/>
            <person name="Bartak M."/>
            <person name="Sedlacek I."/>
        </authorList>
    </citation>
    <scope>NUCLEOTIDE SEQUENCE [LARGE SCALE GENOMIC DNA]</scope>
    <source>
        <strain evidence="3">CCM 8825</strain>
    </source>
</reference>
<dbReference type="EMBL" id="QWDM01000001">
    <property type="protein sequence ID" value="RUT72212.1"/>
    <property type="molecule type" value="Genomic_DNA"/>
</dbReference>